<evidence type="ECO:0000256" key="3">
    <source>
        <dbReference type="ARBA" id="ARBA00023242"/>
    </source>
</evidence>
<evidence type="ECO:0000256" key="4">
    <source>
        <dbReference type="RuleBase" id="RU364152"/>
    </source>
</evidence>
<name>A0A0C2MVR1_THEKT</name>
<dbReference type="GO" id="GO:0003712">
    <property type="term" value="F:transcription coregulator activity"/>
    <property type="evidence" value="ECO:0007669"/>
    <property type="project" value="InterPro"/>
</dbReference>
<evidence type="ECO:0000313" key="6">
    <source>
        <dbReference type="Proteomes" id="UP000031668"/>
    </source>
</evidence>
<comment type="subcellular location">
    <subcellularLocation>
        <location evidence="1 4">Nucleus</location>
    </subcellularLocation>
</comment>
<proteinExistence type="inferred from homology"/>
<dbReference type="EMBL" id="JWZT01003740">
    <property type="protein sequence ID" value="KII65717.1"/>
    <property type="molecule type" value="Genomic_DNA"/>
</dbReference>
<keyword evidence="4" id="KW-0010">Activator</keyword>
<gene>
    <name evidence="4" type="primary">MED20</name>
    <name evidence="5" type="ORF">RF11_09608</name>
</gene>
<comment type="function">
    <text evidence="4">Component of the Mediator complex, a coactivator involved in the regulated transcription of nearly all RNA polymerase II-dependent genes. Mediator functions as a bridge to convey information from gene-specific regulatory proteins to the basal RNA polymerase II transcription machinery. Mediator is recruited to promoters by direct interactions with regulatory proteins and serves as a scaffold for the assembly of a functional preinitiation complex with RNA polymerase II and the general transcription factors.</text>
</comment>
<evidence type="ECO:0000256" key="1">
    <source>
        <dbReference type="ARBA" id="ARBA00004123"/>
    </source>
</evidence>
<dbReference type="AlphaFoldDB" id="A0A0C2MVR1"/>
<evidence type="ECO:0000313" key="5">
    <source>
        <dbReference type="EMBL" id="KII65717.1"/>
    </source>
</evidence>
<dbReference type="GO" id="GO:0006357">
    <property type="term" value="P:regulation of transcription by RNA polymerase II"/>
    <property type="evidence" value="ECO:0007669"/>
    <property type="project" value="InterPro"/>
</dbReference>
<organism evidence="5 6">
    <name type="scientific">Thelohanellus kitauei</name>
    <name type="common">Myxosporean</name>
    <dbReference type="NCBI Taxonomy" id="669202"/>
    <lineage>
        <taxon>Eukaryota</taxon>
        <taxon>Metazoa</taxon>
        <taxon>Cnidaria</taxon>
        <taxon>Myxozoa</taxon>
        <taxon>Myxosporea</taxon>
        <taxon>Bivalvulida</taxon>
        <taxon>Platysporina</taxon>
        <taxon>Myxobolidae</taxon>
        <taxon>Thelohanellus</taxon>
    </lineage>
</organism>
<keyword evidence="3 4" id="KW-0539">Nucleus</keyword>
<dbReference type="Pfam" id="PF08612">
    <property type="entry name" value="Med20"/>
    <property type="match status" value="1"/>
</dbReference>
<dbReference type="OrthoDB" id="1854899at2759"/>
<protein>
    <recommendedName>
        <fullName evidence="4">Mediator of RNA polymerase II transcription subunit 20</fullName>
    </recommendedName>
    <alternativeName>
        <fullName evidence="4">Mediator complex subunit 20</fullName>
    </alternativeName>
</protein>
<accession>A0A0C2MVR1</accession>
<comment type="similarity">
    <text evidence="2 4">Belongs to the Mediator complex subunit 20 family.</text>
</comment>
<dbReference type="InterPro" id="IPR013921">
    <property type="entry name" value="Mediator_Med20"/>
</dbReference>
<reference evidence="5 6" key="1">
    <citation type="journal article" date="2014" name="Genome Biol. Evol.">
        <title>The genome of the myxosporean Thelohanellus kitauei shows adaptations to nutrient acquisition within its fish host.</title>
        <authorList>
            <person name="Yang Y."/>
            <person name="Xiong J."/>
            <person name="Zhou Z."/>
            <person name="Huo F."/>
            <person name="Miao W."/>
            <person name="Ran C."/>
            <person name="Liu Y."/>
            <person name="Zhang J."/>
            <person name="Feng J."/>
            <person name="Wang M."/>
            <person name="Wang M."/>
            <person name="Wang L."/>
            <person name="Yao B."/>
        </authorList>
    </citation>
    <scope>NUCLEOTIDE SEQUENCE [LARGE SCALE GENOMIC DNA]</scope>
    <source>
        <strain evidence="5">Wuqing</strain>
    </source>
</reference>
<dbReference type="Proteomes" id="UP000031668">
    <property type="component" value="Unassembled WGS sequence"/>
</dbReference>
<keyword evidence="4" id="KW-0805">Transcription regulation</keyword>
<sequence>MRHGVKFNLFYTWIAIKYQRIYFGSTDNLTYANFLKRIDPTLVTLDARKIGEWQMEYPNVDLGKTQKFMFTLKSSECPNALAIITDAGNVTLATDGFSDILDKIKFIYSRTQKATYGDVKIKMGEIWFGKEAKGILLNCPCSSTDTFFPVLDSACAYLKLKNILTYTPRDTHKYNLSQHIDEDALLSDSFASTCVNYAACILYLA</sequence>
<keyword evidence="4" id="KW-0804">Transcription</keyword>
<keyword evidence="6" id="KW-1185">Reference proteome</keyword>
<dbReference type="GO" id="GO:0016592">
    <property type="term" value="C:mediator complex"/>
    <property type="evidence" value="ECO:0007669"/>
    <property type="project" value="InterPro"/>
</dbReference>
<comment type="caution">
    <text evidence="5">The sequence shown here is derived from an EMBL/GenBank/DDBJ whole genome shotgun (WGS) entry which is preliminary data.</text>
</comment>
<evidence type="ECO:0000256" key="2">
    <source>
        <dbReference type="ARBA" id="ARBA00010743"/>
    </source>
</evidence>
<comment type="subunit">
    <text evidence="4">Component of the Mediator complex.</text>
</comment>